<keyword evidence="2" id="KW-1185">Reference proteome</keyword>
<dbReference type="AlphaFoldDB" id="Q0FW01"/>
<accession>Q0FW01</accession>
<dbReference type="Proteomes" id="UP000006230">
    <property type="component" value="Unassembled WGS sequence"/>
</dbReference>
<dbReference type="EMBL" id="AATQ01000001">
    <property type="protein sequence ID" value="EAU48751.1"/>
    <property type="molecule type" value="Genomic_DNA"/>
</dbReference>
<gene>
    <name evidence="1" type="ORF">R2601_04223</name>
</gene>
<dbReference type="HOGENOM" id="CLU_3423027_0_0_5"/>
<evidence type="ECO:0000313" key="2">
    <source>
        <dbReference type="Proteomes" id="UP000006230"/>
    </source>
</evidence>
<sequence>MNTAPPRCFEGCRCSRCGCRRCC</sequence>
<comment type="caution">
    <text evidence="1">The sequence shown here is derived from an EMBL/GenBank/DDBJ whole genome shotgun (WGS) entry which is preliminary data.</text>
</comment>
<name>Q0FW01_SALBH</name>
<protein>
    <submittedName>
        <fullName evidence="1">Uncharacterized protein</fullName>
    </submittedName>
</protein>
<organism evidence="1 2">
    <name type="scientific">Salipiger bermudensis (strain DSM 26914 / JCM 13377 / KCTC 12554 / HTCC2601)</name>
    <name type="common">Pelagibaca bermudensis</name>
    <dbReference type="NCBI Taxonomy" id="314265"/>
    <lineage>
        <taxon>Bacteria</taxon>
        <taxon>Pseudomonadati</taxon>
        <taxon>Pseudomonadota</taxon>
        <taxon>Alphaproteobacteria</taxon>
        <taxon>Rhodobacterales</taxon>
        <taxon>Roseobacteraceae</taxon>
        <taxon>Salipiger</taxon>
    </lineage>
</organism>
<reference evidence="1 2" key="1">
    <citation type="journal article" date="2010" name="J. Bacteriol.">
        <title>Genome sequences of Pelagibaca bermudensis HTCC2601T and Maritimibacter alkaliphilus HTCC2654T, the type strains of two marine Roseobacter genera.</title>
        <authorList>
            <person name="Thrash J.C."/>
            <person name="Cho J.C."/>
            <person name="Ferriera S."/>
            <person name="Johnson J."/>
            <person name="Vergin K.L."/>
            <person name="Giovannoni S.J."/>
        </authorList>
    </citation>
    <scope>NUCLEOTIDE SEQUENCE [LARGE SCALE GENOMIC DNA]</scope>
    <source>
        <strain evidence="2">DSM 26914 / JCM 13377 / KCTC 12554 / HTCC2601</strain>
    </source>
</reference>
<proteinExistence type="predicted"/>
<evidence type="ECO:0000313" key="1">
    <source>
        <dbReference type="EMBL" id="EAU48751.1"/>
    </source>
</evidence>